<dbReference type="Proteomes" id="UP000823775">
    <property type="component" value="Unassembled WGS sequence"/>
</dbReference>
<sequence length="65" mass="7483">CELKVVEKIEYSRKGKHSTSKGWLERWTTSSRCGPSILMSLEAKYGRVLFEESRMTVRCVNCILA</sequence>
<feature type="non-terminal residue" evidence="1">
    <location>
        <position position="1"/>
    </location>
</feature>
<comment type="caution">
    <text evidence="1">The sequence shown here is derived from an EMBL/GenBank/DDBJ whole genome shotgun (WGS) entry which is preliminary data.</text>
</comment>
<dbReference type="EMBL" id="JACEIK010018155">
    <property type="protein sequence ID" value="MCE5165967.1"/>
    <property type="molecule type" value="Genomic_DNA"/>
</dbReference>
<evidence type="ECO:0000313" key="1">
    <source>
        <dbReference type="EMBL" id="MCE5165967.1"/>
    </source>
</evidence>
<organism evidence="1 2">
    <name type="scientific">Datura stramonium</name>
    <name type="common">Jimsonweed</name>
    <name type="synonym">Common thornapple</name>
    <dbReference type="NCBI Taxonomy" id="4076"/>
    <lineage>
        <taxon>Eukaryota</taxon>
        <taxon>Viridiplantae</taxon>
        <taxon>Streptophyta</taxon>
        <taxon>Embryophyta</taxon>
        <taxon>Tracheophyta</taxon>
        <taxon>Spermatophyta</taxon>
        <taxon>Magnoliopsida</taxon>
        <taxon>eudicotyledons</taxon>
        <taxon>Gunneridae</taxon>
        <taxon>Pentapetalae</taxon>
        <taxon>asterids</taxon>
        <taxon>lamiids</taxon>
        <taxon>Solanales</taxon>
        <taxon>Solanaceae</taxon>
        <taxon>Solanoideae</taxon>
        <taxon>Datureae</taxon>
        <taxon>Datura</taxon>
    </lineage>
</organism>
<gene>
    <name evidence="1" type="ORF">HAX54_013502</name>
</gene>
<keyword evidence="2" id="KW-1185">Reference proteome</keyword>
<evidence type="ECO:0000313" key="2">
    <source>
        <dbReference type="Proteomes" id="UP000823775"/>
    </source>
</evidence>
<proteinExistence type="predicted"/>
<protein>
    <submittedName>
        <fullName evidence="1">Uncharacterized protein</fullName>
    </submittedName>
</protein>
<reference evidence="1 2" key="1">
    <citation type="journal article" date="2021" name="BMC Genomics">
        <title>Datura genome reveals duplications of psychoactive alkaloid biosynthetic genes and high mutation rate following tissue culture.</title>
        <authorList>
            <person name="Rajewski A."/>
            <person name="Carter-House D."/>
            <person name="Stajich J."/>
            <person name="Litt A."/>
        </authorList>
    </citation>
    <scope>NUCLEOTIDE SEQUENCE [LARGE SCALE GENOMIC DNA]</scope>
    <source>
        <strain evidence="1">AR-01</strain>
    </source>
</reference>
<name>A0ABS8Y604_DATST</name>
<accession>A0ABS8Y604</accession>